<evidence type="ECO:0000259" key="2">
    <source>
        <dbReference type="Pfam" id="PF01243"/>
    </source>
</evidence>
<dbReference type="Gene3D" id="2.30.110.10">
    <property type="entry name" value="Electron Transport, Fmn-binding Protein, Chain A"/>
    <property type="match status" value="1"/>
</dbReference>
<dbReference type="PANTHER" id="PTHR35176">
    <property type="entry name" value="HEME OXYGENASE HI_0854-RELATED"/>
    <property type="match status" value="1"/>
</dbReference>
<evidence type="ECO:0000313" key="3">
    <source>
        <dbReference type="EMBL" id="MBJ7609540.1"/>
    </source>
</evidence>
<dbReference type="InterPro" id="IPR052019">
    <property type="entry name" value="F420H2_bilvrd_red/Heme_oxyg"/>
</dbReference>
<dbReference type="InterPro" id="IPR019920">
    <property type="entry name" value="F420-binding_dom_put"/>
</dbReference>
<accession>A0A934KPL0</accession>
<organism evidence="3 4">
    <name type="scientific">Candidatus Amunia macphersoniae</name>
    <dbReference type="NCBI Taxonomy" id="3127014"/>
    <lineage>
        <taxon>Bacteria</taxon>
        <taxon>Bacillati</taxon>
        <taxon>Candidatus Dormiibacterota</taxon>
        <taxon>Candidatus Dormibacteria</taxon>
        <taxon>Candidatus Aeolococcales</taxon>
        <taxon>Candidatus Aeolococcaceae</taxon>
        <taxon>Candidatus Amunia</taxon>
    </lineage>
</organism>
<sequence>MDHQDALDFLRQNGQAVLATHRRDGGVQLSPVLATVDDESRVVVSTRETAIKTLNLRREPRASLCAISQGFFGEWHTVEGTVEIVSLPAAMDGLIDYYRRASGEHPDWDEYRRAMEAERRVLLRLDVQRSGPRVQG</sequence>
<dbReference type="InterPro" id="IPR011576">
    <property type="entry name" value="Pyridox_Oxase_N"/>
</dbReference>
<dbReference type="Proteomes" id="UP000614410">
    <property type="component" value="Unassembled WGS sequence"/>
</dbReference>
<proteinExistence type="predicted"/>
<evidence type="ECO:0000256" key="1">
    <source>
        <dbReference type="ARBA" id="ARBA00023002"/>
    </source>
</evidence>
<keyword evidence="1" id="KW-0560">Oxidoreductase</keyword>
<dbReference type="EMBL" id="JAEKNN010000046">
    <property type="protein sequence ID" value="MBJ7609540.1"/>
    <property type="molecule type" value="Genomic_DNA"/>
</dbReference>
<dbReference type="GO" id="GO:0070967">
    <property type="term" value="F:coenzyme F420 binding"/>
    <property type="evidence" value="ECO:0007669"/>
    <property type="project" value="TreeGrafter"/>
</dbReference>
<dbReference type="AlphaFoldDB" id="A0A934KPL0"/>
<dbReference type="GO" id="GO:0016627">
    <property type="term" value="F:oxidoreductase activity, acting on the CH-CH group of donors"/>
    <property type="evidence" value="ECO:0007669"/>
    <property type="project" value="TreeGrafter"/>
</dbReference>
<name>A0A934KPL0_9BACT</name>
<dbReference type="SUPFAM" id="SSF50475">
    <property type="entry name" value="FMN-binding split barrel"/>
    <property type="match status" value="1"/>
</dbReference>
<dbReference type="InterPro" id="IPR012349">
    <property type="entry name" value="Split_barrel_FMN-bd"/>
</dbReference>
<dbReference type="NCBIfam" id="TIGR03618">
    <property type="entry name" value="Rv1155_F420"/>
    <property type="match status" value="1"/>
</dbReference>
<dbReference type="GO" id="GO:0005829">
    <property type="term" value="C:cytosol"/>
    <property type="evidence" value="ECO:0007669"/>
    <property type="project" value="TreeGrafter"/>
</dbReference>
<gene>
    <name evidence="3" type="ORF">JF887_08965</name>
</gene>
<protein>
    <submittedName>
        <fullName evidence="3">PPOX class F420-dependent oxidoreductase</fullName>
    </submittedName>
</protein>
<evidence type="ECO:0000313" key="4">
    <source>
        <dbReference type="Proteomes" id="UP000614410"/>
    </source>
</evidence>
<reference evidence="3 4" key="1">
    <citation type="submission" date="2020-10" db="EMBL/GenBank/DDBJ databases">
        <title>Ca. Dormibacterota MAGs.</title>
        <authorList>
            <person name="Montgomery K."/>
        </authorList>
    </citation>
    <scope>NUCLEOTIDE SEQUENCE [LARGE SCALE GENOMIC DNA]</scope>
    <source>
        <strain evidence="3">Mitchell_Peninsula_5</strain>
    </source>
</reference>
<dbReference type="PANTHER" id="PTHR35176:SF2">
    <property type="entry name" value="F420H(2)-DEPENDENT REDUCTASE RV1155"/>
    <property type="match status" value="1"/>
</dbReference>
<comment type="caution">
    <text evidence="3">The sequence shown here is derived from an EMBL/GenBank/DDBJ whole genome shotgun (WGS) entry which is preliminary data.</text>
</comment>
<dbReference type="Pfam" id="PF01243">
    <property type="entry name" value="PNPOx_N"/>
    <property type="match status" value="1"/>
</dbReference>
<feature type="domain" description="Pyridoxamine 5'-phosphate oxidase N-terminal" evidence="2">
    <location>
        <begin position="6"/>
        <end position="129"/>
    </location>
</feature>